<feature type="coiled-coil region" evidence="1">
    <location>
        <begin position="313"/>
        <end position="556"/>
    </location>
</feature>
<organism evidence="2 3">
    <name type="scientific">Plasmodiophora brassicae</name>
    <name type="common">Clubroot disease agent</name>
    <dbReference type="NCBI Taxonomy" id="37360"/>
    <lineage>
        <taxon>Eukaryota</taxon>
        <taxon>Sar</taxon>
        <taxon>Rhizaria</taxon>
        <taxon>Endomyxa</taxon>
        <taxon>Phytomyxea</taxon>
        <taxon>Plasmodiophorida</taxon>
        <taxon>Plasmodiophoridae</taxon>
        <taxon>Plasmodiophora</taxon>
    </lineage>
</organism>
<dbReference type="EMBL" id="OVEO01000016">
    <property type="protein sequence ID" value="SPR00963.1"/>
    <property type="molecule type" value="Genomic_DNA"/>
</dbReference>
<sequence length="603" mass="66974">MEGELRGVLQSTNESLEALRDAHELLKKAHARQAEKLAAAEARAQEAEAARERTLGECRALYADWGAQLNAQALEFKAVEAQMVPLHQVQLARLAAADDLRQAHSAEVADLQARVDAARDALHQSRRECQSARAQLDDAVAERDTCVRMRDGQTAQIHELRKARLDEASRADAIRSDLTDQIRDLDRKLSEQRLTNGQLRAELDDVRADNDKVTASRAALELQHIQDVKQLQSQIGILSAQLDMAAARTSAANDARDQALAQLRDVELDCRRLRLQVLEQERCLAEERTAHDRERVEAKARYDQDRVQLEGGRAHLERQVENHLARIAQLERSAQDAVAQHEERTRTLEASCKDEVDAAQTALQALQGRVRDLEAALAKAQDQAALSDERLQAEVGRAAQQEQDARAALETSRGEVSRLEASLARVRAECDAATNAQRVLQAQVDERNVAVKAAQAACRQTEGDLKAANEAVARWQQKATSLEVDGARESAEWSAERTLLVGQVQDLDQRYRQAALKVKDLEAEAAQSQAALEATIRSLKKDRLKQKQTTKELRERLADVIRELAAVKQGASEGDPMPSIKELLEQQSESDAQIKDLMARIPI</sequence>
<evidence type="ECO:0000313" key="2">
    <source>
        <dbReference type="EMBL" id="SPR00963.1"/>
    </source>
</evidence>
<geneLocation type="mitochondrion" evidence="2"/>
<dbReference type="Proteomes" id="UP000290189">
    <property type="component" value="Unassembled WGS sequence"/>
</dbReference>
<name>A0A3P3YL95_PLABS</name>
<protein>
    <submittedName>
        <fullName evidence="2">Uncharacterized protein</fullName>
    </submittedName>
</protein>
<keyword evidence="2" id="KW-0496">Mitochondrion</keyword>
<dbReference type="AlphaFoldDB" id="A0A3P3YL95"/>
<keyword evidence="1" id="KW-0175">Coiled coil</keyword>
<feature type="coiled-coil region" evidence="1">
    <location>
        <begin position="175"/>
        <end position="202"/>
    </location>
</feature>
<feature type="coiled-coil region" evidence="1">
    <location>
        <begin position="94"/>
        <end position="142"/>
    </location>
</feature>
<reference evidence="2 3" key="1">
    <citation type="submission" date="2018-03" db="EMBL/GenBank/DDBJ databases">
        <authorList>
            <person name="Fogelqvist J."/>
        </authorList>
    </citation>
    <scope>NUCLEOTIDE SEQUENCE [LARGE SCALE GENOMIC DNA]</scope>
</reference>
<evidence type="ECO:0000256" key="1">
    <source>
        <dbReference type="SAM" id="Coils"/>
    </source>
</evidence>
<proteinExistence type="predicted"/>
<evidence type="ECO:0000313" key="3">
    <source>
        <dbReference type="Proteomes" id="UP000290189"/>
    </source>
</evidence>
<accession>A0A3P3YL95</accession>
<gene>
    <name evidence="2" type="ORF">PLBR_LOCUS8178</name>
</gene>
<feature type="coiled-coil region" evidence="1">
    <location>
        <begin position="9"/>
        <end position="57"/>
    </location>
</feature>
<dbReference type="Gene3D" id="1.10.287.1490">
    <property type="match status" value="1"/>
</dbReference>